<dbReference type="PANTHER" id="PTHR10872:SF2">
    <property type="entry name" value="LNK, ISOFORM D"/>
    <property type="match status" value="1"/>
</dbReference>
<proteinExistence type="predicted"/>
<evidence type="ECO:0000313" key="5">
    <source>
        <dbReference type="WBParaSite" id="MCU_011496-RA"/>
    </source>
</evidence>
<sequence length="127" mass="13523">MTLSPDGQCQVQHLPFASICEMLEHFHQEPIPLEHPSQLAGSPGDPKTASESPPPPVTLSAYVVNTRRGSRVCPPLNATSAANPSHWPRLVLCRGSVRASINAVCSDVASVAASVATRAVQNQYILM</sequence>
<dbReference type="Proteomes" id="UP000267029">
    <property type="component" value="Unassembled WGS sequence"/>
</dbReference>
<organism evidence="5">
    <name type="scientific">Mesocestoides corti</name>
    <name type="common">Flatworm</name>
    <dbReference type="NCBI Taxonomy" id="53468"/>
    <lineage>
        <taxon>Eukaryota</taxon>
        <taxon>Metazoa</taxon>
        <taxon>Spiralia</taxon>
        <taxon>Lophotrochozoa</taxon>
        <taxon>Platyhelminthes</taxon>
        <taxon>Cestoda</taxon>
        <taxon>Eucestoda</taxon>
        <taxon>Cyclophyllidea</taxon>
        <taxon>Mesocestoididae</taxon>
        <taxon>Mesocestoides</taxon>
    </lineage>
</organism>
<evidence type="ECO:0000256" key="1">
    <source>
        <dbReference type="ARBA" id="ARBA00022553"/>
    </source>
</evidence>
<dbReference type="GO" id="GO:0005886">
    <property type="term" value="C:plasma membrane"/>
    <property type="evidence" value="ECO:0007669"/>
    <property type="project" value="TreeGrafter"/>
</dbReference>
<dbReference type="GO" id="GO:0005068">
    <property type="term" value="F:transmembrane receptor protein tyrosine kinase adaptor activity"/>
    <property type="evidence" value="ECO:0007669"/>
    <property type="project" value="TreeGrafter"/>
</dbReference>
<keyword evidence="1" id="KW-0597">Phosphoprotein</keyword>
<dbReference type="STRING" id="53468.A0A0R3UQL0"/>
<keyword evidence="4" id="KW-1185">Reference proteome</keyword>
<dbReference type="EMBL" id="UXSR01006034">
    <property type="protein sequence ID" value="VDD84163.1"/>
    <property type="molecule type" value="Genomic_DNA"/>
</dbReference>
<reference evidence="3 4" key="1">
    <citation type="submission" date="2018-10" db="EMBL/GenBank/DDBJ databases">
        <authorList>
            <consortium name="Pathogen Informatics"/>
        </authorList>
    </citation>
    <scope>NUCLEOTIDE SEQUENCE [LARGE SCALE GENOMIC DNA]</scope>
</reference>
<dbReference type="WBParaSite" id="MCU_011496-RA">
    <property type="protein sequence ID" value="MCU_011496-RA"/>
    <property type="gene ID" value="MCU_011496"/>
</dbReference>
<dbReference type="OrthoDB" id="10047184at2759"/>
<dbReference type="InterPro" id="IPR030523">
    <property type="entry name" value="SH2B"/>
</dbReference>
<evidence type="ECO:0000313" key="3">
    <source>
        <dbReference type="EMBL" id="VDD84163.1"/>
    </source>
</evidence>
<dbReference type="AlphaFoldDB" id="A0A0R3UQL0"/>
<evidence type="ECO:0000313" key="4">
    <source>
        <dbReference type="Proteomes" id="UP000267029"/>
    </source>
</evidence>
<dbReference type="GO" id="GO:0035556">
    <property type="term" value="P:intracellular signal transduction"/>
    <property type="evidence" value="ECO:0007669"/>
    <property type="project" value="TreeGrafter"/>
</dbReference>
<accession>A0A0R3UQL0</accession>
<protein>
    <submittedName>
        <fullName evidence="5">SH2 domain-containing protein</fullName>
    </submittedName>
</protein>
<dbReference type="PANTHER" id="PTHR10872">
    <property type="entry name" value="SH2B ADAPTER PROTEIN"/>
    <property type="match status" value="1"/>
</dbReference>
<evidence type="ECO:0000256" key="2">
    <source>
        <dbReference type="SAM" id="MobiDB-lite"/>
    </source>
</evidence>
<reference evidence="5" key="2">
    <citation type="submission" date="2019-11" db="UniProtKB">
        <authorList>
            <consortium name="WormBaseParasite"/>
        </authorList>
    </citation>
    <scope>IDENTIFICATION</scope>
</reference>
<feature type="region of interest" description="Disordered" evidence="2">
    <location>
        <begin position="31"/>
        <end position="59"/>
    </location>
</feature>
<gene>
    <name evidence="3" type="ORF">MCOS_LOCUS10166</name>
</gene>
<name>A0A0R3UQL0_MESCO</name>